<dbReference type="Pfam" id="PF05699">
    <property type="entry name" value="Dimer_Tnp_hAT"/>
    <property type="match status" value="1"/>
</dbReference>
<dbReference type="GO" id="GO:0005634">
    <property type="term" value="C:nucleus"/>
    <property type="evidence" value="ECO:0007669"/>
    <property type="project" value="UniProtKB-SubCell"/>
</dbReference>
<evidence type="ECO:0000313" key="4">
    <source>
        <dbReference type="EMBL" id="KAJ8334015.1"/>
    </source>
</evidence>
<dbReference type="AlphaFoldDB" id="A0A9Q1E886"/>
<evidence type="ECO:0000313" key="5">
    <source>
        <dbReference type="Proteomes" id="UP001152622"/>
    </source>
</evidence>
<dbReference type="PANTHER" id="PTHR45749">
    <property type="match status" value="1"/>
</dbReference>
<dbReference type="GO" id="GO:0003677">
    <property type="term" value="F:DNA binding"/>
    <property type="evidence" value="ECO:0007669"/>
    <property type="project" value="InterPro"/>
</dbReference>
<keyword evidence="5" id="KW-1185">Reference proteome</keyword>
<proteinExistence type="predicted"/>
<feature type="compositionally biased region" description="Basic and acidic residues" evidence="2">
    <location>
        <begin position="1"/>
        <end position="10"/>
    </location>
</feature>
<dbReference type="OrthoDB" id="1750591at2759"/>
<dbReference type="PANTHER" id="PTHR45749:SF35">
    <property type="entry name" value="AC-LIKE TRANSPOSASE-RELATED"/>
    <property type="match status" value="1"/>
</dbReference>
<dbReference type="Pfam" id="PF02944">
    <property type="entry name" value="BESS"/>
    <property type="match status" value="1"/>
</dbReference>
<feature type="region of interest" description="Disordered" evidence="2">
    <location>
        <begin position="1"/>
        <end position="64"/>
    </location>
</feature>
<dbReference type="GO" id="GO:0046983">
    <property type="term" value="F:protein dimerization activity"/>
    <property type="evidence" value="ECO:0007669"/>
    <property type="project" value="InterPro"/>
</dbReference>
<dbReference type="InterPro" id="IPR008906">
    <property type="entry name" value="HATC_C_dom"/>
</dbReference>
<evidence type="ECO:0000259" key="3">
    <source>
        <dbReference type="PROSITE" id="PS51031"/>
    </source>
</evidence>
<dbReference type="SUPFAM" id="SSF53098">
    <property type="entry name" value="Ribonuclease H-like"/>
    <property type="match status" value="1"/>
</dbReference>
<evidence type="ECO:0000256" key="1">
    <source>
        <dbReference type="PROSITE-ProRule" id="PRU00371"/>
    </source>
</evidence>
<dbReference type="Proteomes" id="UP001152622">
    <property type="component" value="Chromosome 22"/>
</dbReference>
<feature type="compositionally biased region" description="Basic residues" evidence="2">
    <location>
        <begin position="51"/>
        <end position="62"/>
    </location>
</feature>
<organism evidence="4 5">
    <name type="scientific">Synaphobranchus kaupii</name>
    <name type="common">Kaup's arrowtooth eel</name>
    <dbReference type="NCBI Taxonomy" id="118154"/>
    <lineage>
        <taxon>Eukaryota</taxon>
        <taxon>Metazoa</taxon>
        <taxon>Chordata</taxon>
        <taxon>Craniata</taxon>
        <taxon>Vertebrata</taxon>
        <taxon>Euteleostomi</taxon>
        <taxon>Actinopterygii</taxon>
        <taxon>Neopterygii</taxon>
        <taxon>Teleostei</taxon>
        <taxon>Anguilliformes</taxon>
        <taxon>Synaphobranchidae</taxon>
        <taxon>Synaphobranchus</taxon>
    </lineage>
</organism>
<dbReference type="EMBL" id="JAINUF010000022">
    <property type="protein sequence ID" value="KAJ8334015.1"/>
    <property type="molecule type" value="Genomic_DNA"/>
</dbReference>
<evidence type="ECO:0000256" key="2">
    <source>
        <dbReference type="SAM" id="MobiDB-lite"/>
    </source>
</evidence>
<comment type="subcellular location">
    <subcellularLocation>
        <location evidence="1">Nucleus</location>
    </subcellularLocation>
</comment>
<feature type="compositionally biased region" description="Acidic residues" evidence="2">
    <location>
        <begin position="13"/>
        <end position="23"/>
    </location>
</feature>
<sequence length="578" mass="65159">MDEVRDRESLQQEGEERDMEEASDNNPGIPDTVEEVEMQGECQPESEAPRRPRQAVHTRKHQSYKEEITPFQAQLVSALREDTQAEDEDVLFAKTLVPTLKRLPPNKKAAVKLQIHQLLYDAEYSYLSHLEQMSVVIRTVKLEETPEIKEHFLGFLVAPESTGLGLSDLILSRLEELNIPFSDCRGQSYDNGANMKGKNKGVQARLLVKNPRALYVPCGAHTLNLVVADAAKNSIDATSFFGNVQKIYTLFSAAPQRWAILKQHVTITVKSWSETRWESRVNSIIPLRYQASGIRDALLEAREKATDAITKIEAQSLAEEVGSFRFQICTVVWHDVLSKINTVSKLLQSSTMQLDVAVNLLESTKSHLLSYRNDGFAAAQASAKDASPDEPVRDALKRLETTFFNVVVDSAIASLDDRIETLGQVKSKFGVLQNFPTLDDEALEKQCEELENTLRSGEEADIDGRELAMEIRNLPQLPTNRMTAFELLDFVHKKELTELYPNLWISLRIACTLPVTVASAERSFSKLKLIKTYLRSSMAQDRLTGLAIISINHEVGRQVSYDDVIDDFAARKSRRHRF</sequence>
<keyword evidence="1" id="KW-0539">Nucleus</keyword>
<name>A0A9Q1E886_SYNKA</name>
<dbReference type="InterPro" id="IPR004210">
    <property type="entry name" value="BESS_motif"/>
</dbReference>
<accession>A0A9Q1E886</accession>
<reference evidence="4" key="1">
    <citation type="journal article" date="2023" name="Science">
        <title>Genome structures resolve the early diversification of teleost fishes.</title>
        <authorList>
            <person name="Parey E."/>
            <person name="Louis A."/>
            <person name="Montfort J."/>
            <person name="Bouchez O."/>
            <person name="Roques C."/>
            <person name="Iampietro C."/>
            <person name="Lluch J."/>
            <person name="Castinel A."/>
            <person name="Donnadieu C."/>
            <person name="Desvignes T."/>
            <person name="Floi Bucao C."/>
            <person name="Jouanno E."/>
            <person name="Wen M."/>
            <person name="Mejri S."/>
            <person name="Dirks R."/>
            <person name="Jansen H."/>
            <person name="Henkel C."/>
            <person name="Chen W.J."/>
            <person name="Zahm M."/>
            <person name="Cabau C."/>
            <person name="Klopp C."/>
            <person name="Thompson A.W."/>
            <person name="Robinson-Rechavi M."/>
            <person name="Braasch I."/>
            <person name="Lecointre G."/>
            <person name="Bobe J."/>
            <person name="Postlethwait J.H."/>
            <person name="Berthelot C."/>
            <person name="Roest Crollius H."/>
            <person name="Guiguen Y."/>
        </authorList>
    </citation>
    <scope>NUCLEOTIDE SEQUENCE</scope>
    <source>
        <strain evidence="4">WJC10195</strain>
    </source>
</reference>
<dbReference type="InterPro" id="IPR012337">
    <property type="entry name" value="RNaseH-like_sf"/>
</dbReference>
<dbReference type="PROSITE" id="PS51031">
    <property type="entry name" value="BESS"/>
    <property type="match status" value="1"/>
</dbReference>
<gene>
    <name evidence="4" type="ORF">SKAU_G00413340</name>
</gene>
<feature type="domain" description="BESS" evidence="3">
    <location>
        <begin position="86"/>
        <end position="125"/>
    </location>
</feature>
<comment type="caution">
    <text evidence="4">The sequence shown here is derived from an EMBL/GenBank/DDBJ whole genome shotgun (WGS) entry which is preliminary data.</text>
</comment>
<protein>
    <recommendedName>
        <fullName evidence="3">BESS domain-containing protein</fullName>
    </recommendedName>
</protein>